<dbReference type="EMBL" id="MFTT01000001">
    <property type="protein sequence ID" value="OGI70673.1"/>
    <property type="molecule type" value="Genomic_DNA"/>
</dbReference>
<comment type="caution">
    <text evidence="2">The sequence shown here is derived from an EMBL/GenBank/DDBJ whole genome shotgun (WGS) entry which is preliminary data.</text>
</comment>
<dbReference type="Pfam" id="PF13200">
    <property type="entry name" value="DUF4015"/>
    <property type="match status" value="1"/>
</dbReference>
<feature type="domain" description="DUF4015" evidence="1">
    <location>
        <begin position="78"/>
        <end position="389"/>
    </location>
</feature>
<organism evidence="2 3">
    <name type="scientific">Candidatus Nomurabacteria bacterium RIFCSPHIGHO2_01_FULL_42_16</name>
    <dbReference type="NCBI Taxonomy" id="1801743"/>
    <lineage>
        <taxon>Bacteria</taxon>
        <taxon>Candidatus Nomuraibacteriota</taxon>
    </lineage>
</organism>
<dbReference type="AlphaFoldDB" id="A0A1F6VM24"/>
<accession>A0A1F6VM24</accession>
<reference evidence="2 3" key="1">
    <citation type="journal article" date="2016" name="Nat. Commun.">
        <title>Thousands of microbial genomes shed light on interconnected biogeochemical processes in an aquifer system.</title>
        <authorList>
            <person name="Anantharaman K."/>
            <person name="Brown C.T."/>
            <person name="Hug L.A."/>
            <person name="Sharon I."/>
            <person name="Castelle C.J."/>
            <person name="Probst A.J."/>
            <person name="Thomas B.C."/>
            <person name="Singh A."/>
            <person name="Wilkins M.J."/>
            <person name="Karaoz U."/>
            <person name="Brodie E.L."/>
            <person name="Williams K.H."/>
            <person name="Hubbard S.S."/>
            <person name="Banfield J.F."/>
        </authorList>
    </citation>
    <scope>NUCLEOTIDE SEQUENCE [LARGE SCALE GENOMIC DNA]</scope>
</reference>
<dbReference type="Gene3D" id="3.20.20.80">
    <property type="entry name" value="Glycosidases"/>
    <property type="match status" value="1"/>
</dbReference>
<gene>
    <name evidence="2" type="ORF">A2824_01175</name>
</gene>
<evidence type="ECO:0000259" key="1">
    <source>
        <dbReference type="Pfam" id="PF13200"/>
    </source>
</evidence>
<dbReference type="InterPro" id="IPR017853">
    <property type="entry name" value="GH"/>
</dbReference>
<name>A0A1F6VM24_9BACT</name>
<sequence>MIKKGKVNLGLKHILVAAVPFLFIFAGLAATPKFASVNYQAPELPPEVAENNLAELPLLPEKPKIIITHIQTPEAVKGVYMTSYAAGTASFRERIFGLLKETELNSIIIDITDYSGRISFRVQDPLLVKFGASENRIPDIVEFIATLHEMNVYVIGRITVFQNPYIAKANPKWAVKKKTDQNQIWKDKKGLNFIDPGAQEYWDYIVALSRESYGLGFDEFNYDYIRFPSDGDMKDIYYPWSHDRIKADVLEEFFAYLSEQLRPEGIITSADLFGMTMTNVDDLNIGQILERTAPHFDFIAPMVYPSHWPKGWNGFSSPATMPYEVVKISLEKGAERLRAMGEDPLKLRPWIQDFNLGATYTAAMVRKQIEATYDAGLTSWMLWDPKNIYTKAALEN</sequence>
<evidence type="ECO:0000313" key="2">
    <source>
        <dbReference type="EMBL" id="OGI70673.1"/>
    </source>
</evidence>
<dbReference type="SUPFAM" id="SSF51445">
    <property type="entry name" value="(Trans)glycosidases"/>
    <property type="match status" value="1"/>
</dbReference>
<dbReference type="Proteomes" id="UP000178059">
    <property type="component" value="Unassembled WGS sequence"/>
</dbReference>
<protein>
    <recommendedName>
        <fullName evidence="1">DUF4015 domain-containing protein</fullName>
    </recommendedName>
</protein>
<evidence type="ECO:0000313" key="3">
    <source>
        <dbReference type="Proteomes" id="UP000178059"/>
    </source>
</evidence>
<dbReference type="STRING" id="1801743.A2824_01175"/>
<dbReference type="InterPro" id="IPR025275">
    <property type="entry name" value="DUF4015"/>
</dbReference>
<proteinExistence type="predicted"/>